<keyword evidence="4" id="KW-0255">Endonuclease</keyword>
<sequence length="223" mass="25441">MSFLVDTGSDLCVYPRSALKEPRPREDYELFAANGSRIHTYGWIHLQLNLGLRRVFRWRFVVAEVSKPIIGADFLRFYNLLVDLRNHRLIDSLTTVSTAAQSAQGTTTDVASVKAVTGDSRYHQLLREYPDITRPAGTPQAVKHQTVHHIRTTPGPPVTSRPRRLPPDKLKIAQREFESMLADGTARRSESPWASPLHLVPKKRQRLASLRRLSWPKCPYDPR</sequence>
<dbReference type="PROSITE" id="PS50175">
    <property type="entry name" value="ASP_PROT_RETROV"/>
    <property type="match status" value="1"/>
</dbReference>
<keyword evidence="1" id="KW-0808">Transferase</keyword>
<reference evidence="8 9" key="1">
    <citation type="submission" date="2024-06" db="EMBL/GenBank/DDBJ databases">
        <title>A chromosome-level genome assembly of beet webworm, Loxostege sticticalis.</title>
        <authorList>
            <person name="Zhang Y."/>
        </authorList>
    </citation>
    <scope>NUCLEOTIDE SEQUENCE [LARGE SCALE GENOMIC DNA]</scope>
    <source>
        <strain evidence="8">AQ026</strain>
        <tissue evidence="8">Whole body</tissue>
    </source>
</reference>
<dbReference type="InterPro" id="IPR001995">
    <property type="entry name" value="Peptidase_A2_cat"/>
</dbReference>
<keyword evidence="9" id="KW-1185">Reference proteome</keyword>
<dbReference type="Proteomes" id="UP001549920">
    <property type="component" value="Unassembled WGS sequence"/>
</dbReference>
<dbReference type="PANTHER" id="PTHR37984:SF5">
    <property type="entry name" value="PROTEIN NYNRIN-LIKE"/>
    <property type="match status" value="1"/>
</dbReference>
<proteinExistence type="predicted"/>
<dbReference type="Gene3D" id="2.40.70.10">
    <property type="entry name" value="Acid Proteases"/>
    <property type="match status" value="1"/>
</dbReference>
<dbReference type="Gene3D" id="3.10.10.10">
    <property type="entry name" value="HIV Type 1 Reverse Transcriptase, subunit A, domain 1"/>
    <property type="match status" value="1"/>
</dbReference>
<dbReference type="PANTHER" id="PTHR37984">
    <property type="entry name" value="PROTEIN CBG26694"/>
    <property type="match status" value="1"/>
</dbReference>
<comment type="caution">
    <text evidence="8">The sequence shown here is derived from an EMBL/GenBank/DDBJ whole genome shotgun (WGS) entry which is preliminary data.</text>
</comment>
<dbReference type="SUPFAM" id="SSF56672">
    <property type="entry name" value="DNA/RNA polymerases"/>
    <property type="match status" value="1"/>
</dbReference>
<gene>
    <name evidence="8" type="ORF">ABMA27_004246</name>
</gene>
<dbReference type="InterPro" id="IPR050951">
    <property type="entry name" value="Retrovirus_Pol_polyprotein"/>
</dbReference>
<feature type="region of interest" description="Disordered" evidence="6">
    <location>
        <begin position="133"/>
        <end position="165"/>
    </location>
</feature>
<organism evidence="8 9">
    <name type="scientific">Loxostege sticticalis</name>
    <name type="common">Beet webworm moth</name>
    <dbReference type="NCBI Taxonomy" id="481309"/>
    <lineage>
        <taxon>Eukaryota</taxon>
        <taxon>Metazoa</taxon>
        <taxon>Ecdysozoa</taxon>
        <taxon>Arthropoda</taxon>
        <taxon>Hexapoda</taxon>
        <taxon>Insecta</taxon>
        <taxon>Pterygota</taxon>
        <taxon>Neoptera</taxon>
        <taxon>Endopterygota</taxon>
        <taxon>Lepidoptera</taxon>
        <taxon>Glossata</taxon>
        <taxon>Ditrysia</taxon>
        <taxon>Pyraloidea</taxon>
        <taxon>Crambidae</taxon>
        <taxon>Pyraustinae</taxon>
        <taxon>Loxostege</taxon>
    </lineage>
</organism>
<evidence type="ECO:0000256" key="2">
    <source>
        <dbReference type="ARBA" id="ARBA00022695"/>
    </source>
</evidence>
<protein>
    <recommendedName>
        <fullName evidence="7">Peptidase A2 domain-containing protein</fullName>
    </recommendedName>
</protein>
<keyword evidence="2" id="KW-0548">Nucleotidyltransferase</keyword>
<keyword evidence="3" id="KW-0540">Nuclease</keyword>
<name>A0ABR3HMW0_LOXSC</name>
<evidence type="ECO:0000256" key="5">
    <source>
        <dbReference type="ARBA" id="ARBA00022801"/>
    </source>
</evidence>
<accession>A0ABR3HMW0</accession>
<keyword evidence="5" id="KW-0378">Hydrolase</keyword>
<dbReference type="SUPFAM" id="SSF50630">
    <property type="entry name" value="Acid proteases"/>
    <property type="match status" value="1"/>
</dbReference>
<evidence type="ECO:0000256" key="6">
    <source>
        <dbReference type="SAM" id="MobiDB-lite"/>
    </source>
</evidence>
<evidence type="ECO:0000256" key="4">
    <source>
        <dbReference type="ARBA" id="ARBA00022759"/>
    </source>
</evidence>
<evidence type="ECO:0000256" key="1">
    <source>
        <dbReference type="ARBA" id="ARBA00022679"/>
    </source>
</evidence>
<evidence type="ECO:0000313" key="9">
    <source>
        <dbReference type="Proteomes" id="UP001549920"/>
    </source>
</evidence>
<feature type="domain" description="Peptidase A2" evidence="7">
    <location>
        <begin position="1"/>
        <end position="74"/>
    </location>
</feature>
<evidence type="ECO:0000313" key="8">
    <source>
        <dbReference type="EMBL" id="KAL0871742.1"/>
    </source>
</evidence>
<evidence type="ECO:0000256" key="3">
    <source>
        <dbReference type="ARBA" id="ARBA00022722"/>
    </source>
</evidence>
<dbReference type="EMBL" id="JBEUOH010000016">
    <property type="protein sequence ID" value="KAL0871742.1"/>
    <property type="molecule type" value="Genomic_DNA"/>
</dbReference>
<dbReference type="InterPro" id="IPR043502">
    <property type="entry name" value="DNA/RNA_pol_sf"/>
</dbReference>
<evidence type="ECO:0000259" key="7">
    <source>
        <dbReference type="PROSITE" id="PS50175"/>
    </source>
</evidence>
<dbReference type="InterPro" id="IPR021109">
    <property type="entry name" value="Peptidase_aspartic_dom_sf"/>
</dbReference>